<dbReference type="NCBIfam" id="TIGR01368">
    <property type="entry name" value="CPSaseIIsmall"/>
    <property type="match status" value="1"/>
</dbReference>
<dbReference type="InterPro" id="IPR029062">
    <property type="entry name" value="Class_I_gatase-like"/>
</dbReference>
<comment type="similarity">
    <text evidence="2 10">Belongs to the CarA family.</text>
</comment>
<dbReference type="UniPathway" id="UPA00070">
    <property type="reaction ID" value="UER00115"/>
</dbReference>
<dbReference type="EMBL" id="MK814640">
    <property type="protein sequence ID" value="QCI05756.1"/>
    <property type="molecule type" value="Genomic_DNA"/>
</dbReference>
<feature type="binding site" evidence="10">
    <location>
        <position position="249"/>
    </location>
    <ligand>
        <name>L-glutamine</name>
        <dbReference type="ChEBI" id="CHEBI:58359"/>
    </ligand>
</feature>
<geneLocation type="plastid" evidence="12"/>
<evidence type="ECO:0000256" key="8">
    <source>
        <dbReference type="ARBA" id="ARBA00048816"/>
    </source>
</evidence>
<dbReference type="PANTHER" id="PTHR43418:SF7">
    <property type="entry name" value="CARBAMOYL-PHOSPHATE SYNTHASE SMALL CHAIN"/>
    <property type="match status" value="1"/>
</dbReference>
<dbReference type="GO" id="GO:0006207">
    <property type="term" value="P:'de novo' pyrimidine nucleobase biosynthetic process"/>
    <property type="evidence" value="ECO:0007669"/>
    <property type="project" value="InterPro"/>
</dbReference>
<organism evidence="12">
    <name type="scientific">Dasysiphonia japonica</name>
    <dbReference type="NCBI Taxonomy" id="2506492"/>
    <lineage>
        <taxon>Eukaryota</taxon>
        <taxon>Rhodophyta</taxon>
        <taxon>Florideophyceae</taxon>
        <taxon>Rhodymeniophycidae</taxon>
        <taxon>Ceramiales</taxon>
        <taxon>Dasyaceae</taxon>
        <taxon>Dasysiphonia</taxon>
    </lineage>
</organism>
<dbReference type="InterPro" id="IPR050472">
    <property type="entry name" value="Anth_synth/Amidotransfase"/>
</dbReference>
<dbReference type="SUPFAM" id="SSF52021">
    <property type="entry name" value="Carbamoyl phosphate synthetase, small subunit N-terminal domain"/>
    <property type="match status" value="1"/>
</dbReference>
<dbReference type="Gene3D" id="3.50.30.20">
    <property type="entry name" value="Carbamoyl-phosphate synthase small subunit, N-terminal domain"/>
    <property type="match status" value="1"/>
</dbReference>
<sequence length="396" mass="44973">MLDKFYSAFLCLEDNTLLKGWSFFDPILSSGEIVFNTGMTGYQEIITDPSYSGQIVVFTYPELGNTGLNNQDNESKFIHIKGIIAKSISSFSSNWRSNISLKQYIINKKIPHIFGIDTRALTRYLRLKGVMKASISNNILEIPKNNFIFNQFNIDLVKRVTNSKVYFLNYLNLAYSSNLYSHLNYKLIKYNDCLFHQNNINIVVINFGVKNNILSRLLSYKSNLYIIPATSNYDEILSYKPDGIILSNGPGDPITVSYAVNTIKKLIQCSNIPIFGICMGHQLLNLALGGMTFKLKFGHRGLNHPCGLSQYSEITSQNHGFAIQSDFFQMHDVNNNILKITHFNLNDLTIAGIKHKKKPIFSVQYHPEASPGPHDSDYLFTVFVKLIVNMKQCINK</sequence>
<dbReference type="HAMAP" id="MF_01209">
    <property type="entry name" value="CPSase_S_chain"/>
    <property type="match status" value="1"/>
</dbReference>
<comment type="subunit">
    <text evidence="10">Composed of two chains; the small (or glutamine) chain promotes the hydrolysis of glutamine to ammonia, which is used by the large (or ammonia) chain to synthesize carbamoyl phosphate. Tetramer of heterodimers (alpha,beta)4.</text>
</comment>
<name>A0A4D6WQS8_9FLOR</name>
<evidence type="ECO:0000313" key="12">
    <source>
        <dbReference type="EMBL" id="QCI05756.1"/>
    </source>
</evidence>
<dbReference type="UniPathway" id="UPA00068">
    <property type="reaction ID" value="UER00171"/>
</dbReference>
<comment type="function">
    <text evidence="10">Small subunit of the glutamine-dependent carbamoyl phosphate synthetase (CPSase). CPSase catalyzes the formation of carbamoyl phosphate from the ammonia moiety of glutamine, carbonate, and phosphate donated by ATP, constituting the first step of 2 biosynthetic pathways, one leading to arginine and/or urea and the other to pyrimidine nucleotides. The small subunit (glutamine amidotransferase) binds and cleaves glutamine to supply the large subunit with the substrate ammonia.</text>
</comment>
<dbReference type="CDD" id="cd01744">
    <property type="entry name" value="GATase1_CPSase"/>
    <property type="match status" value="1"/>
</dbReference>
<keyword evidence="4 10" id="KW-0547">Nucleotide-binding</keyword>
<dbReference type="GO" id="GO:0004088">
    <property type="term" value="F:carbamoyl-phosphate synthase (glutamine-hydrolyzing) activity"/>
    <property type="evidence" value="ECO:0007669"/>
    <property type="project" value="UniProtKB-UniRule"/>
</dbReference>
<feature type="active site" evidence="10">
    <location>
        <position position="368"/>
    </location>
</feature>
<evidence type="ECO:0000256" key="10">
    <source>
        <dbReference type="HAMAP-Rule" id="MF_01209"/>
    </source>
</evidence>
<dbReference type="GO" id="GO:0044205">
    <property type="term" value="P:'de novo' UMP biosynthetic process"/>
    <property type="evidence" value="ECO:0007669"/>
    <property type="project" value="UniProtKB-UniRule"/>
</dbReference>
<keyword evidence="6 10" id="KW-0315">Glutamine amidotransferase</keyword>
<feature type="binding site" evidence="10">
    <location>
        <position position="279"/>
    </location>
    <ligand>
        <name>L-glutamine</name>
        <dbReference type="ChEBI" id="CHEBI:58359"/>
    </ligand>
</feature>
<feature type="domain" description="Carbamoyl-phosphate synthase small subunit N-terminal" evidence="11">
    <location>
        <begin position="6"/>
        <end position="136"/>
    </location>
</feature>
<dbReference type="GO" id="GO:0004359">
    <property type="term" value="F:glutaminase activity"/>
    <property type="evidence" value="ECO:0007669"/>
    <property type="project" value="RHEA"/>
</dbReference>
<dbReference type="EC" id="6.3.5.5" evidence="10"/>
<gene>
    <name evidence="10 12" type="primary">carA</name>
</gene>
<reference evidence="12" key="2">
    <citation type="submission" date="2019-04" db="EMBL/GenBank/DDBJ databases">
        <authorList>
            <person name="Pasella M."/>
        </authorList>
    </citation>
    <scope>NUCLEOTIDE SEQUENCE</scope>
    <source>
        <strain evidence="12">PD2948_1</strain>
    </source>
</reference>
<dbReference type="Pfam" id="PF00117">
    <property type="entry name" value="GATase"/>
    <property type="match status" value="1"/>
</dbReference>
<keyword evidence="5 10" id="KW-0067">ATP-binding</keyword>
<feature type="binding site" evidence="10">
    <location>
        <position position="321"/>
    </location>
    <ligand>
        <name>L-glutamine</name>
        <dbReference type="ChEBI" id="CHEBI:58359"/>
    </ligand>
</feature>
<feature type="active site" description="Nucleophile" evidence="10">
    <location>
        <position position="278"/>
    </location>
</feature>
<keyword evidence="10" id="KW-0028">Amino-acid biosynthesis</keyword>
<feature type="region of interest" description="CPSase" evidence="10">
    <location>
        <begin position="1"/>
        <end position="195"/>
    </location>
</feature>
<evidence type="ECO:0000259" key="11">
    <source>
        <dbReference type="SMART" id="SM01097"/>
    </source>
</evidence>
<keyword evidence="10" id="KW-0055">Arginine biosynthesis</keyword>
<protein>
    <recommendedName>
        <fullName evidence="10">Carbamoyl phosphate synthase small chain</fullName>
        <ecNumber evidence="10">6.3.5.5</ecNumber>
    </recommendedName>
    <alternativeName>
        <fullName evidence="10">Carbamoyl phosphate synthetase glutamine chain</fullName>
    </alternativeName>
</protein>
<dbReference type="PRINTS" id="PR00099">
    <property type="entry name" value="CPSGATASE"/>
</dbReference>
<dbReference type="Gene3D" id="3.40.50.880">
    <property type="match status" value="1"/>
</dbReference>
<dbReference type="GO" id="GO:0005524">
    <property type="term" value="F:ATP binding"/>
    <property type="evidence" value="ECO:0007669"/>
    <property type="project" value="UniProtKB-UniRule"/>
</dbReference>
<feature type="binding site" evidence="10">
    <location>
        <position position="251"/>
    </location>
    <ligand>
        <name>L-glutamine</name>
        <dbReference type="ChEBI" id="CHEBI:58359"/>
    </ligand>
</feature>
<dbReference type="PRINTS" id="PR00096">
    <property type="entry name" value="GATASE"/>
</dbReference>
<dbReference type="NCBIfam" id="NF009475">
    <property type="entry name" value="PRK12838.1"/>
    <property type="match status" value="1"/>
</dbReference>
<dbReference type="InterPro" id="IPR017926">
    <property type="entry name" value="GATASE"/>
</dbReference>
<reference evidence="12" key="1">
    <citation type="journal article" date="2019" name="Mol. Phylogenet. Evol.">
        <title>Morphological evolution and classification of the red algal order Ceramiales inferred using plastid phylogenomics.</title>
        <authorList>
            <person name="Diaz-Tapia P."/>
            <person name="Pasella M.M."/>
            <person name="Verbruggen H."/>
            <person name="Maggs C.A."/>
        </authorList>
    </citation>
    <scope>NUCLEOTIDE SEQUENCE</scope>
    <source>
        <strain evidence="12">PD2948_1</strain>
    </source>
</reference>
<feature type="binding site" evidence="10">
    <location>
        <position position="50"/>
    </location>
    <ligand>
        <name>L-glutamine</name>
        <dbReference type="ChEBI" id="CHEBI:58359"/>
    </ligand>
</feature>
<dbReference type="SMART" id="SM01097">
    <property type="entry name" value="CPSase_sm_chain"/>
    <property type="match status" value="1"/>
</dbReference>
<evidence type="ECO:0000256" key="3">
    <source>
        <dbReference type="ARBA" id="ARBA00022598"/>
    </source>
</evidence>
<dbReference type="InterPro" id="IPR036480">
    <property type="entry name" value="CarbP_synth_ssu_N_sf"/>
</dbReference>
<comment type="catalytic activity">
    <reaction evidence="8 10">
        <text>hydrogencarbonate + L-glutamine + 2 ATP + H2O = carbamoyl phosphate + L-glutamate + 2 ADP + phosphate + 2 H(+)</text>
        <dbReference type="Rhea" id="RHEA:18633"/>
        <dbReference type="ChEBI" id="CHEBI:15377"/>
        <dbReference type="ChEBI" id="CHEBI:15378"/>
        <dbReference type="ChEBI" id="CHEBI:17544"/>
        <dbReference type="ChEBI" id="CHEBI:29985"/>
        <dbReference type="ChEBI" id="CHEBI:30616"/>
        <dbReference type="ChEBI" id="CHEBI:43474"/>
        <dbReference type="ChEBI" id="CHEBI:58228"/>
        <dbReference type="ChEBI" id="CHEBI:58359"/>
        <dbReference type="ChEBI" id="CHEBI:456216"/>
        <dbReference type="EC" id="6.3.5.5"/>
    </reaction>
</comment>
<keyword evidence="10" id="KW-0665">Pyrimidine biosynthesis</keyword>
<comment type="catalytic activity">
    <reaction evidence="9 10">
        <text>L-glutamine + H2O = L-glutamate + NH4(+)</text>
        <dbReference type="Rhea" id="RHEA:15889"/>
        <dbReference type="ChEBI" id="CHEBI:15377"/>
        <dbReference type="ChEBI" id="CHEBI:28938"/>
        <dbReference type="ChEBI" id="CHEBI:29985"/>
        <dbReference type="ChEBI" id="CHEBI:58359"/>
    </reaction>
</comment>
<keyword evidence="3 10" id="KW-0436">Ligase</keyword>
<dbReference type="InterPro" id="IPR002474">
    <property type="entry name" value="CarbamoylP_synth_ssu_N"/>
</dbReference>
<dbReference type="GO" id="GO:0006541">
    <property type="term" value="P:glutamine metabolic process"/>
    <property type="evidence" value="ECO:0007669"/>
    <property type="project" value="InterPro"/>
</dbReference>
<accession>A0A4D6WQS8</accession>
<dbReference type="PROSITE" id="PS51273">
    <property type="entry name" value="GATASE_TYPE_1"/>
    <property type="match status" value="1"/>
</dbReference>
<feature type="binding site" evidence="10">
    <location>
        <position position="318"/>
    </location>
    <ligand>
        <name>L-glutamine</name>
        <dbReference type="ChEBI" id="CHEBI:58359"/>
    </ligand>
</feature>
<evidence type="ECO:0000256" key="2">
    <source>
        <dbReference type="ARBA" id="ARBA00007800"/>
    </source>
</evidence>
<dbReference type="PANTHER" id="PTHR43418">
    <property type="entry name" value="MULTIFUNCTIONAL TRYPTOPHAN BIOSYNTHESIS PROTEIN-RELATED"/>
    <property type="match status" value="1"/>
</dbReference>
<proteinExistence type="inferred from homology"/>
<comment type="subunit">
    <text evidence="7">Heterodimer composed of 2 chains; the small (or glutamine) chain promotes the hydrolysis of glutamine to ammonia, which is used by the large (or ammonia) chain to synthesize carbamoyl phosphate.</text>
</comment>
<feature type="binding site" evidence="10">
    <location>
        <position position="282"/>
    </location>
    <ligand>
        <name>L-glutamine</name>
        <dbReference type="ChEBI" id="CHEBI:58359"/>
    </ligand>
</feature>
<dbReference type="SUPFAM" id="SSF52317">
    <property type="entry name" value="Class I glutamine amidotransferase-like"/>
    <property type="match status" value="1"/>
</dbReference>
<comment type="pathway">
    <text evidence="10">Pyrimidine metabolism; UMP biosynthesis via de novo pathway; (S)-dihydroorotate from bicarbonate: step 1/3.</text>
</comment>
<dbReference type="InterPro" id="IPR006274">
    <property type="entry name" value="CarbamoylP_synth_ssu"/>
</dbReference>
<keyword evidence="12" id="KW-0934">Plastid</keyword>
<evidence type="ECO:0000256" key="4">
    <source>
        <dbReference type="ARBA" id="ARBA00022741"/>
    </source>
</evidence>
<evidence type="ECO:0000256" key="5">
    <source>
        <dbReference type="ARBA" id="ARBA00022840"/>
    </source>
</evidence>
<evidence type="ECO:0000256" key="1">
    <source>
        <dbReference type="ARBA" id="ARBA00005077"/>
    </source>
</evidence>
<dbReference type="GO" id="GO:0006526">
    <property type="term" value="P:L-arginine biosynthetic process"/>
    <property type="evidence" value="ECO:0007669"/>
    <property type="project" value="UniProtKB-UniRule"/>
</dbReference>
<evidence type="ECO:0000256" key="7">
    <source>
        <dbReference type="ARBA" id="ARBA00044031"/>
    </source>
</evidence>
<feature type="active site" evidence="10">
    <location>
        <position position="366"/>
    </location>
</feature>
<dbReference type="Pfam" id="PF00988">
    <property type="entry name" value="CPSase_sm_chain"/>
    <property type="match status" value="1"/>
</dbReference>
<evidence type="ECO:0000256" key="9">
    <source>
        <dbReference type="ARBA" id="ARBA00049285"/>
    </source>
</evidence>
<dbReference type="AlphaFoldDB" id="A0A4D6WQS8"/>
<comment type="pathway">
    <text evidence="1 10">Amino-acid biosynthesis; L-arginine biosynthesis; carbamoyl phosphate from bicarbonate: step 1/1.</text>
</comment>
<evidence type="ECO:0000256" key="6">
    <source>
        <dbReference type="ARBA" id="ARBA00022962"/>
    </source>
</evidence>
<feature type="binding site" evidence="10">
    <location>
        <position position="320"/>
    </location>
    <ligand>
        <name>L-glutamine</name>
        <dbReference type="ChEBI" id="CHEBI:58359"/>
    </ligand>
</feature>
<dbReference type="PRINTS" id="PR00097">
    <property type="entry name" value="ANTSNTHASEII"/>
</dbReference>
<dbReference type="InterPro" id="IPR035686">
    <property type="entry name" value="CPSase_GATase1"/>
</dbReference>